<sequence length="687" mass="71675">MTGTLALASSIATLDRDSLARLVHTRKPQAANGVADPIGLASELLRPDSITRALAPLDRAMLRVLAAHSWESSPQIADRLIKLGLVGAGAAVEPSAAASAPAADPVPFVALPEVDAALRTALVAINVDWDAFLAEPAGDADAAGTHAAAQSDTAESAATEALEAEHRAGAWFTPALTSVSEAAECLRALQRGGLRLNRSGSVGVAAARDLAERASITSASVSHALRQLDRSGLTVTAGQQLVASADAAAWLTLAHQHRWLVLAGAFLQTLPGPLRDTLITEQGELASHLGRAGEELSERFPLLPENDVDAARQFVNDAEHLGCTAMGLFTPIAHRLLSGVEVTPEEVAAMLPAAAVNVYLQPDLTVLAPGPLDPQSEALLAELTLPEQIGPASMRRITEASLAAAFERGLTPAEARETFERLSFTGVPQPLDYLLTSVAERIGRIVVQEHYGAEGRSRIRVALPALAETVLVDRQLQHLQLTRASASLPGDVTVLFSRLRPDHVVTAFSEARYHASLAGDPAARGLNSRGTGAASTSAVTEPTTYTGADAATELPAESPDAPAVASGGEEQAQPDSAAPDTAAIAVSAPATAATTDEAPAPHPYEALIERVFVAARTEPEAAAFTRRLELAIRDKTPVNVTAESRGQRRTFKLLPVALTDGRLRATDGPAGVERTFPVSMIVSVDPA</sequence>
<dbReference type="Pfam" id="PF13625">
    <property type="entry name" value="Helicase_C_3"/>
    <property type="match status" value="1"/>
</dbReference>
<comment type="caution">
    <text evidence="3">The sequence shown here is derived from an EMBL/GenBank/DDBJ whole genome shotgun (WGS) entry which is preliminary data.</text>
</comment>
<dbReference type="RefSeq" id="WP_209705909.1">
    <property type="nucleotide sequence ID" value="NZ_JAFIDA010000001.1"/>
</dbReference>
<proteinExistence type="predicted"/>
<name>A0A940PUC7_9MICO</name>
<evidence type="ECO:0000313" key="3">
    <source>
        <dbReference type="EMBL" id="MBP1327102.1"/>
    </source>
</evidence>
<reference evidence="3" key="1">
    <citation type="submission" date="2021-02" db="EMBL/GenBank/DDBJ databases">
        <title>Sequencing the genomes of 1000 actinobacteria strains.</title>
        <authorList>
            <person name="Klenk H.-P."/>
        </authorList>
    </citation>
    <scope>NUCLEOTIDE SEQUENCE</scope>
    <source>
        <strain evidence="3">DSM 22850</strain>
    </source>
</reference>
<feature type="domain" description="Helicase XPB/Ssl2 N-terminal" evidence="2">
    <location>
        <begin position="359"/>
        <end position="483"/>
    </location>
</feature>
<keyword evidence="4" id="KW-1185">Reference proteome</keyword>
<evidence type="ECO:0000256" key="1">
    <source>
        <dbReference type="SAM" id="MobiDB-lite"/>
    </source>
</evidence>
<evidence type="ECO:0000259" key="2">
    <source>
        <dbReference type="Pfam" id="PF13625"/>
    </source>
</evidence>
<organism evidence="3 4">
    <name type="scientific">Leucobacter exalbidus</name>
    <dbReference type="NCBI Taxonomy" id="662960"/>
    <lineage>
        <taxon>Bacteria</taxon>
        <taxon>Bacillati</taxon>
        <taxon>Actinomycetota</taxon>
        <taxon>Actinomycetes</taxon>
        <taxon>Micrococcales</taxon>
        <taxon>Microbacteriaceae</taxon>
        <taxon>Leucobacter</taxon>
    </lineage>
</organism>
<feature type="region of interest" description="Disordered" evidence="1">
    <location>
        <begin position="520"/>
        <end position="582"/>
    </location>
</feature>
<accession>A0A940PUC7</accession>
<dbReference type="InterPro" id="IPR032830">
    <property type="entry name" value="XPB/Ssl2_N"/>
</dbReference>
<feature type="compositionally biased region" description="Polar residues" evidence="1">
    <location>
        <begin position="528"/>
        <end position="546"/>
    </location>
</feature>
<dbReference type="EMBL" id="JAFIDA010000001">
    <property type="protein sequence ID" value="MBP1327102.1"/>
    <property type="molecule type" value="Genomic_DNA"/>
</dbReference>
<evidence type="ECO:0000313" key="4">
    <source>
        <dbReference type="Proteomes" id="UP000675163"/>
    </source>
</evidence>
<dbReference type="AlphaFoldDB" id="A0A940PUC7"/>
<gene>
    <name evidence="3" type="ORF">JOF28_002334</name>
</gene>
<protein>
    <recommendedName>
        <fullName evidence="2">Helicase XPB/Ssl2 N-terminal domain-containing protein</fullName>
    </recommendedName>
</protein>
<dbReference type="Proteomes" id="UP000675163">
    <property type="component" value="Unassembled WGS sequence"/>
</dbReference>